<evidence type="ECO:0000256" key="1">
    <source>
        <dbReference type="SAM" id="SignalP"/>
    </source>
</evidence>
<gene>
    <name evidence="2" type="ORF">EHS24_003879</name>
</gene>
<organism evidence="2 3">
    <name type="scientific">Apiotrichum porosum</name>
    <dbReference type="NCBI Taxonomy" id="105984"/>
    <lineage>
        <taxon>Eukaryota</taxon>
        <taxon>Fungi</taxon>
        <taxon>Dikarya</taxon>
        <taxon>Basidiomycota</taxon>
        <taxon>Agaricomycotina</taxon>
        <taxon>Tremellomycetes</taxon>
        <taxon>Trichosporonales</taxon>
        <taxon>Trichosporonaceae</taxon>
        <taxon>Apiotrichum</taxon>
    </lineage>
</organism>
<dbReference type="RefSeq" id="XP_028472089.1">
    <property type="nucleotide sequence ID" value="XM_028619516.1"/>
</dbReference>
<evidence type="ECO:0000313" key="3">
    <source>
        <dbReference type="Proteomes" id="UP000279236"/>
    </source>
</evidence>
<feature type="chain" id="PRO_5019564266" description="AA1-like domain-containing protein" evidence="1">
    <location>
        <begin position="27"/>
        <end position="159"/>
    </location>
</feature>
<name>A0A427XDN9_9TREE</name>
<evidence type="ECO:0008006" key="4">
    <source>
        <dbReference type="Google" id="ProtNLM"/>
    </source>
</evidence>
<dbReference type="AlphaFoldDB" id="A0A427XDN9"/>
<feature type="signal peptide" evidence="1">
    <location>
        <begin position="1"/>
        <end position="26"/>
    </location>
</feature>
<keyword evidence="1" id="KW-0732">Signal</keyword>
<proteinExistence type="predicted"/>
<evidence type="ECO:0000313" key="2">
    <source>
        <dbReference type="EMBL" id="RSH76942.1"/>
    </source>
</evidence>
<protein>
    <recommendedName>
        <fullName evidence="4">AA1-like domain-containing protein</fullName>
    </recommendedName>
</protein>
<dbReference type="Proteomes" id="UP000279236">
    <property type="component" value="Unassembled WGS sequence"/>
</dbReference>
<dbReference type="GeneID" id="39588422"/>
<keyword evidence="3" id="KW-1185">Reference proteome</keyword>
<accession>A0A427XDN9</accession>
<dbReference type="EMBL" id="RSCE01000019">
    <property type="protein sequence ID" value="RSH76942.1"/>
    <property type="molecule type" value="Genomic_DNA"/>
</dbReference>
<sequence length="159" mass="17130">MVKTSTATGWSALFLAAQVALSPVAGSPLNVIETPLLERTHSAGQKRDHSLTMTFYSEANCDGTPFLLSDTGSSADAGETGCFAPYDPSNGNQKCAKAVKVSIHSTWSGTGYVLSLYQYPQCNGEVHSFYHDNVSPETWPVCYPLPDSSCFDSTRIAFF</sequence>
<reference evidence="2 3" key="1">
    <citation type="submission" date="2018-11" db="EMBL/GenBank/DDBJ databases">
        <title>Genome sequence of Apiotrichum porosum DSM 27194.</title>
        <authorList>
            <person name="Aliyu H."/>
            <person name="Gorte O."/>
            <person name="Ochsenreither K."/>
        </authorList>
    </citation>
    <scope>NUCLEOTIDE SEQUENCE [LARGE SCALE GENOMIC DNA]</scope>
    <source>
        <strain evidence="2 3">DSM 27194</strain>
    </source>
</reference>
<comment type="caution">
    <text evidence="2">The sequence shown here is derived from an EMBL/GenBank/DDBJ whole genome shotgun (WGS) entry which is preliminary data.</text>
</comment>